<organism evidence="3 4">
    <name type="scientific">Oceanobacillus kimchii</name>
    <dbReference type="NCBI Taxonomy" id="746691"/>
    <lineage>
        <taxon>Bacteria</taxon>
        <taxon>Bacillati</taxon>
        <taxon>Bacillota</taxon>
        <taxon>Bacilli</taxon>
        <taxon>Bacillales</taxon>
        <taxon>Bacillaceae</taxon>
        <taxon>Oceanobacillus</taxon>
    </lineage>
</organism>
<sequence length="288" mass="31958">MAITILADSACDLSKNYYNENNIEMIPLTVHLDNEEYEDGLTINPETVYEAMRNGKSPKTSQASAQDFKKIFTKHAEENKTLVYIAFSSELSGTYQAAKMMELEVKETYPDADIYVIDSKCASIGHGLVVLEAAKLANNGASVNEIIEKANHHAKHMEHIFTVDDLEYLHRGGRVSKTAAFVGGLLKIKPLLHVEDGKLIPLEKIRGSKKVLQRMIDVMESRGQDFENQTIGISHGDDLSRAEQLSEMIQEKFNVTKENIVIEMVGSAIGSHSGPGTLALFFLNTKNK</sequence>
<dbReference type="PANTHER" id="PTHR33434:SF3">
    <property type="entry name" value="DEGV DOMAIN-CONTAINING PROTEIN YITS"/>
    <property type="match status" value="1"/>
</dbReference>
<accession>A0ABQ5THN9</accession>
<reference evidence="3 4" key="1">
    <citation type="submission" date="2023-02" db="EMBL/GenBank/DDBJ databases">
        <title>Oceanobacillus kimchii IFOP_LL358 isolated form Alexandrium catenella lab strain.</title>
        <authorList>
            <person name="Gajardo G."/>
            <person name="Ueki S."/>
            <person name="Maruyama F."/>
        </authorList>
    </citation>
    <scope>NUCLEOTIDE SEQUENCE [LARGE SCALE GENOMIC DNA]</scope>
    <source>
        <strain evidence="3 4">IFOP_LL358</strain>
    </source>
</reference>
<evidence type="ECO:0000256" key="2">
    <source>
        <dbReference type="ARBA" id="ARBA00023121"/>
    </source>
</evidence>
<dbReference type="PANTHER" id="PTHR33434">
    <property type="entry name" value="DEGV DOMAIN-CONTAINING PROTEIN DR_1986-RELATED"/>
    <property type="match status" value="1"/>
</dbReference>
<proteinExistence type="predicted"/>
<keyword evidence="2" id="KW-0446">Lipid-binding</keyword>
<dbReference type="InterPro" id="IPR050270">
    <property type="entry name" value="DegV_domain_contain"/>
</dbReference>
<dbReference type="Proteomes" id="UP001275436">
    <property type="component" value="Unassembled WGS sequence"/>
</dbReference>
<evidence type="ECO:0000313" key="4">
    <source>
        <dbReference type="Proteomes" id="UP001275436"/>
    </source>
</evidence>
<dbReference type="Gene3D" id="3.40.50.10170">
    <property type="match status" value="1"/>
</dbReference>
<comment type="caution">
    <text evidence="3">The sequence shown here is derived from an EMBL/GenBank/DDBJ whole genome shotgun (WGS) entry which is preliminary data.</text>
</comment>
<evidence type="ECO:0000313" key="3">
    <source>
        <dbReference type="EMBL" id="GLO65632.1"/>
    </source>
</evidence>
<dbReference type="SUPFAM" id="SSF82549">
    <property type="entry name" value="DAK1/DegV-like"/>
    <property type="match status" value="1"/>
</dbReference>
<name>A0ABQ5THN9_9BACI</name>
<dbReference type="Gene3D" id="3.30.1180.10">
    <property type="match status" value="1"/>
</dbReference>
<dbReference type="RefSeq" id="WP_017796320.1">
    <property type="nucleotide sequence ID" value="NZ_BSKO01000001.1"/>
</dbReference>
<evidence type="ECO:0000256" key="1">
    <source>
        <dbReference type="ARBA" id="ARBA00003238"/>
    </source>
</evidence>
<dbReference type="Pfam" id="PF02645">
    <property type="entry name" value="DegV"/>
    <property type="match status" value="1"/>
</dbReference>
<dbReference type="InterPro" id="IPR003797">
    <property type="entry name" value="DegV"/>
</dbReference>
<dbReference type="EMBL" id="BSKO01000001">
    <property type="protein sequence ID" value="GLO65632.1"/>
    <property type="molecule type" value="Genomic_DNA"/>
</dbReference>
<dbReference type="PROSITE" id="PS51482">
    <property type="entry name" value="DEGV"/>
    <property type="match status" value="1"/>
</dbReference>
<dbReference type="InterPro" id="IPR043168">
    <property type="entry name" value="DegV_C"/>
</dbReference>
<gene>
    <name evidence="3" type="primary">yitS</name>
    <name evidence="3" type="ORF">MACH08_14160</name>
</gene>
<comment type="function">
    <text evidence="1">May bind long-chain fatty acids, such as palmitate, and may play a role in lipid transport or fatty acid metabolism.</text>
</comment>
<protein>
    <submittedName>
        <fullName evidence="3">DegV domain-containing protein YitS</fullName>
    </submittedName>
</protein>
<keyword evidence="4" id="KW-1185">Reference proteome</keyword>
<dbReference type="NCBIfam" id="TIGR00762">
    <property type="entry name" value="DegV"/>
    <property type="match status" value="1"/>
</dbReference>